<sequence>MADSDNSTTLPFVTRRKVLAGTATAMAATQATSFARIDLEGAIDPAVAVWKQWQAAWEEAERLCNQQQRLERVLIETVGFPCTTVTLSDGESVTVHSVEALQELLGVRPANTVARTQAEAEIVANQARWDAAAREIGYSTAFLVEREAGERAKELLEALSHVPATSLAGIAAKLNAALREGEYSLHDSEPPWPQIRSALDDITRIREQKISS</sequence>
<reference evidence="1 2" key="1">
    <citation type="submission" date="2020-08" db="EMBL/GenBank/DDBJ databases">
        <title>Genomic Encyclopedia of Type Strains, Phase IV (KMG-IV): sequencing the most valuable type-strain genomes for metagenomic binning, comparative biology and taxonomic classification.</title>
        <authorList>
            <person name="Goeker M."/>
        </authorList>
    </citation>
    <scope>NUCLEOTIDE SEQUENCE [LARGE SCALE GENOMIC DNA]</scope>
    <source>
        <strain evidence="1 2">DSM 100039</strain>
    </source>
</reference>
<dbReference type="RefSeq" id="WP_184874769.1">
    <property type="nucleotide sequence ID" value="NZ_JACHEF010000004.1"/>
</dbReference>
<evidence type="ECO:0000313" key="2">
    <source>
        <dbReference type="Proteomes" id="UP000556329"/>
    </source>
</evidence>
<organism evidence="1 2">
    <name type="scientific">Mesorhizobium sangaii</name>
    <dbReference type="NCBI Taxonomy" id="505389"/>
    <lineage>
        <taxon>Bacteria</taxon>
        <taxon>Pseudomonadati</taxon>
        <taxon>Pseudomonadota</taxon>
        <taxon>Alphaproteobacteria</taxon>
        <taxon>Hyphomicrobiales</taxon>
        <taxon>Phyllobacteriaceae</taxon>
        <taxon>Mesorhizobium</taxon>
    </lineage>
</organism>
<dbReference type="AlphaFoldDB" id="A0A841P9P4"/>
<keyword evidence="2" id="KW-1185">Reference proteome</keyword>
<name>A0A841P9P4_9HYPH</name>
<dbReference type="Proteomes" id="UP000556329">
    <property type="component" value="Unassembled WGS sequence"/>
</dbReference>
<comment type="caution">
    <text evidence="1">The sequence shown here is derived from an EMBL/GenBank/DDBJ whole genome shotgun (WGS) entry which is preliminary data.</text>
</comment>
<accession>A0A841P9P4</accession>
<gene>
    <name evidence="1" type="ORF">HNQ71_004564</name>
</gene>
<dbReference type="EMBL" id="JACHEF010000004">
    <property type="protein sequence ID" value="MBB6411876.1"/>
    <property type="molecule type" value="Genomic_DNA"/>
</dbReference>
<proteinExistence type="predicted"/>
<protein>
    <submittedName>
        <fullName evidence="1">Uncharacterized protein</fullName>
    </submittedName>
</protein>
<evidence type="ECO:0000313" key="1">
    <source>
        <dbReference type="EMBL" id="MBB6411876.1"/>
    </source>
</evidence>